<protein>
    <submittedName>
        <fullName evidence="1">Uncharacterized protein</fullName>
    </submittedName>
</protein>
<reference evidence="1" key="1">
    <citation type="submission" date="2018-10" db="EMBL/GenBank/DDBJ databases">
        <title>Hidden diversity of soil giant viruses.</title>
        <authorList>
            <person name="Schulz F."/>
            <person name="Alteio L."/>
            <person name="Goudeau D."/>
            <person name="Ryan E.M."/>
            <person name="Malmstrom R.R."/>
            <person name="Blanchard J."/>
            <person name="Woyke T."/>
        </authorList>
    </citation>
    <scope>NUCLEOTIDE SEQUENCE</scope>
    <source>
        <strain evidence="1">HAV1</strain>
    </source>
</reference>
<evidence type="ECO:0000313" key="1">
    <source>
        <dbReference type="EMBL" id="AYV81162.1"/>
    </source>
</evidence>
<accession>A0A3G5A1U2</accession>
<sequence>MTKIQVSMFPTRLCPIILMGQDIFIHVDFINGAVNLFNLSGYEFIGYARNYRATRLEGGIYVFPKRYKTIIACSEGSSVREVNERDRKEYTETLSLIRYKPFSNSSATQFIFLHSFIRPNRSVLNNIECGDGIIIFIDDTCVKLGKYGVLRDRINISFLNDAALFKLYNKEKFGVLTDDFLQIGTITNQFKMSMRGIILSFDRWIQLFLTVDNILIIRAKKLLGEYLFFVDCETIELVAEIQVDSTELSGDMFMFDLNSTEADFLTLVRAYRVIPLIPPLVEIVLMYV</sequence>
<name>A0A3G5A1U2_9VIRU</name>
<proteinExistence type="predicted"/>
<dbReference type="EMBL" id="MK072261">
    <property type="protein sequence ID" value="AYV81162.1"/>
    <property type="molecule type" value="Genomic_DNA"/>
</dbReference>
<gene>
    <name evidence="1" type="ORF">Harvfovirus19_7</name>
</gene>
<organism evidence="1">
    <name type="scientific">Harvfovirus sp</name>
    <dbReference type="NCBI Taxonomy" id="2487768"/>
    <lineage>
        <taxon>Viruses</taxon>
        <taxon>Varidnaviria</taxon>
        <taxon>Bamfordvirae</taxon>
        <taxon>Nucleocytoviricota</taxon>
        <taxon>Megaviricetes</taxon>
        <taxon>Imitervirales</taxon>
        <taxon>Mimiviridae</taxon>
        <taxon>Klosneuvirinae</taxon>
    </lineage>
</organism>